<evidence type="ECO:0000313" key="3">
    <source>
        <dbReference type="Proteomes" id="UP001347796"/>
    </source>
</evidence>
<organism evidence="2 3">
    <name type="scientific">Patella caerulea</name>
    <name type="common">Rayed Mediterranean limpet</name>
    <dbReference type="NCBI Taxonomy" id="87958"/>
    <lineage>
        <taxon>Eukaryota</taxon>
        <taxon>Metazoa</taxon>
        <taxon>Spiralia</taxon>
        <taxon>Lophotrochozoa</taxon>
        <taxon>Mollusca</taxon>
        <taxon>Gastropoda</taxon>
        <taxon>Patellogastropoda</taxon>
        <taxon>Patelloidea</taxon>
        <taxon>Patellidae</taxon>
        <taxon>Patella</taxon>
    </lineage>
</organism>
<protein>
    <submittedName>
        <fullName evidence="2">Uncharacterized protein</fullName>
    </submittedName>
</protein>
<evidence type="ECO:0000313" key="2">
    <source>
        <dbReference type="EMBL" id="KAK6178772.1"/>
    </source>
</evidence>
<name>A0AAN8JJL9_PATCE</name>
<gene>
    <name evidence="2" type="ORF">SNE40_011283</name>
</gene>
<evidence type="ECO:0000256" key="1">
    <source>
        <dbReference type="SAM" id="MobiDB-lite"/>
    </source>
</evidence>
<feature type="region of interest" description="Disordered" evidence="1">
    <location>
        <begin position="187"/>
        <end position="208"/>
    </location>
</feature>
<proteinExistence type="predicted"/>
<dbReference type="Proteomes" id="UP001347796">
    <property type="component" value="Unassembled WGS sequence"/>
</dbReference>
<keyword evidence="3" id="KW-1185">Reference proteome</keyword>
<reference evidence="2 3" key="1">
    <citation type="submission" date="2024-01" db="EMBL/GenBank/DDBJ databases">
        <title>The genome of the rayed Mediterranean limpet Patella caerulea (Linnaeus, 1758).</title>
        <authorList>
            <person name="Anh-Thu Weber A."/>
            <person name="Halstead-Nussloch G."/>
        </authorList>
    </citation>
    <scope>NUCLEOTIDE SEQUENCE [LARGE SCALE GENOMIC DNA]</scope>
    <source>
        <strain evidence="2">AATW-2023a</strain>
        <tissue evidence="2">Whole specimen</tissue>
    </source>
</reference>
<sequence>MLQKVTNEKTEQNVCSNIVDDNSQDRQARPKSSKSDIYDRRQNDPSMALSKPRPCTAKPNLVTTKPPALPKVPEINTPTCIEVQIPQFEIEESEMNISIELDSHRKQTRPVKKQPDINNYMYKPKISQSKRNRPFSAVEAYKTFINQQPGSNSRNHPSSGYMSDFQKARTDAWKLAPKNMVSVVDKITPPPQRPTSPASKDKSNFNSRIHITKANNWLGGGRDLHKEMTKTRPKSGHTPGWKDGLPDSLKRPKSAVPGGTIAGRTSLMEQSSLMDSSMIYGSSNDDIPEIPNHFTYTSLQQQLGLPSRFRSSTDNSHYLLPHQHIIYR</sequence>
<dbReference type="EMBL" id="JAZGQO010000008">
    <property type="protein sequence ID" value="KAK6178772.1"/>
    <property type="molecule type" value="Genomic_DNA"/>
</dbReference>
<accession>A0AAN8JJL9</accession>
<feature type="compositionally biased region" description="Basic and acidic residues" evidence="1">
    <location>
        <begin position="1"/>
        <end position="11"/>
    </location>
</feature>
<feature type="region of interest" description="Disordered" evidence="1">
    <location>
        <begin position="1"/>
        <end position="74"/>
    </location>
</feature>
<feature type="compositionally biased region" description="Polar residues" evidence="1">
    <location>
        <begin position="12"/>
        <end position="21"/>
    </location>
</feature>
<feature type="compositionally biased region" description="Basic and acidic residues" evidence="1">
    <location>
        <begin position="23"/>
        <end position="43"/>
    </location>
</feature>
<comment type="caution">
    <text evidence="2">The sequence shown here is derived from an EMBL/GenBank/DDBJ whole genome shotgun (WGS) entry which is preliminary data.</text>
</comment>
<feature type="region of interest" description="Disordered" evidence="1">
    <location>
        <begin position="228"/>
        <end position="259"/>
    </location>
</feature>
<dbReference type="AlphaFoldDB" id="A0AAN8JJL9"/>